<evidence type="ECO:0000259" key="7">
    <source>
        <dbReference type="PROSITE" id="PS51473"/>
    </source>
</evidence>
<dbReference type="Pfam" id="PF01657">
    <property type="entry name" value="Stress-antifung"/>
    <property type="match status" value="1"/>
</dbReference>
<sequence length="173" mass="18868">MALLHHVVVAYAFSFIVTYSLAYDAQGSYCDPNSGIPTTFYGKVDTSNGLLIGNQDSVTDIKSFSKDLGKFFDKINADTVKPTSGGFATGVKDVSVFDTIYGMAQCTKDLSSLSCAECLNTAIQNFQDFCSGRKGCRVLYSTCSVRYELYPYIFPVGSQKTPSEALTKLIVHH</sequence>
<dbReference type="PANTHER" id="PTHR32411">
    <property type="entry name" value="CYSTEINE-RICH REPEAT SECRETORY PROTEIN 38-RELATED"/>
    <property type="match status" value="1"/>
</dbReference>
<feature type="domain" description="Gnk2-homologous" evidence="7">
    <location>
        <begin position="46"/>
        <end position="152"/>
    </location>
</feature>
<comment type="caution">
    <text evidence="8">The sequence shown here is derived from an EMBL/GenBank/DDBJ whole genome shotgun (WGS) entry which is preliminary data.</text>
</comment>
<name>A0A9Q1Q4S6_9CARY</name>
<dbReference type="PANTHER" id="PTHR32411:SF55">
    <property type="entry name" value="CYSTEINE-RICH REPEAT SECRETORY PROTEIN 55"/>
    <property type="match status" value="1"/>
</dbReference>
<comment type="similarity">
    <text evidence="5">Belongs to the cysteine-rich repeat secretory protein family.</text>
</comment>
<gene>
    <name evidence="8" type="ORF">Cgig2_017446</name>
</gene>
<evidence type="ECO:0000256" key="5">
    <source>
        <dbReference type="ARBA" id="ARBA00038515"/>
    </source>
</evidence>
<proteinExistence type="inferred from homology"/>
<evidence type="ECO:0000313" key="8">
    <source>
        <dbReference type="EMBL" id="KAJ8429612.1"/>
    </source>
</evidence>
<keyword evidence="3 6" id="KW-0732">Signal</keyword>
<dbReference type="CDD" id="cd23509">
    <property type="entry name" value="Gnk2-like"/>
    <property type="match status" value="1"/>
</dbReference>
<keyword evidence="4" id="KW-0677">Repeat</keyword>
<dbReference type="PROSITE" id="PS51473">
    <property type="entry name" value="GNK2"/>
    <property type="match status" value="1"/>
</dbReference>
<feature type="chain" id="PRO_5040147650" description="Gnk2-homologous domain-containing protein" evidence="6">
    <location>
        <begin position="23"/>
        <end position="173"/>
    </location>
</feature>
<keyword evidence="9" id="KW-1185">Reference proteome</keyword>
<comment type="subcellular location">
    <subcellularLocation>
        <location evidence="1">Secreted</location>
    </subcellularLocation>
</comment>
<dbReference type="InterPro" id="IPR002902">
    <property type="entry name" value="GNK2"/>
</dbReference>
<feature type="signal peptide" evidence="6">
    <location>
        <begin position="1"/>
        <end position="22"/>
    </location>
</feature>
<dbReference type="Proteomes" id="UP001153076">
    <property type="component" value="Unassembled WGS sequence"/>
</dbReference>
<evidence type="ECO:0000256" key="3">
    <source>
        <dbReference type="ARBA" id="ARBA00022729"/>
    </source>
</evidence>
<evidence type="ECO:0000256" key="6">
    <source>
        <dbReference type="SAM" id="SignalP"/>
    </source>
</evidence>
<dbReference type="OrthoDB" id="1933521at2759"/>
<keyword evidence="2" id="KW-0964">Secreted</keyword>
<dbReference type="InterPro" id="IPR038408">
    <property type="entry name" value="GNK2_sf"/>
</dbReference>
<protein>
    <recommendedName>
        <fullName evidence="7">Gnk2-homologous domain-containing protein</fullName>
    </recommendedName>
</protein>
<evidence type="ECO:0000313" key="9">
    <source>
        <dbReference type="Proteomes" id="UP001153076"/>
    </source>
</evidence>
<evidence type="ECO:0000256" key="1">
    <source>
        <dbReference type="ARBA" id="ARBA00004613"/>
    </source>
</evidence>
<organism evidence="8 9">
    <name type="scientific">Carnegiea gigantea</name>
    <dbReference type="NCBI Taxonomy" id="171969"/>
    <lineage>
        <taxon>Eukaryota</taxon>
        <taxon>Viridiplantae</taxon>
        <taxon>Streptophyta</taxon>
        <taxon>Embryophyta</taxon>
        <taxon>Tracheophyta</taxon>
        <taxon>Spermatophyta</taxon>
        <taxon>Magnoliopsida</taxon>
        <taxon>eudicotyledons</taxon>
        <taxon>Gunneridae</taxon>
        <taxon>Pentapetalae</taxon>
        <taxon>Caryophyllales</taxon>
        <taxon>Cactineae</taxon>
        <taxon>Cactaceae</taxon>
        <taxon>Cactoideae</taxon>
        <taxon>Echinocereeae</taxon>
        <taxon>Carnegiea</taxon>
    </lineage>
</organism>
<reference evidence="8" key="1">
    <citation type="submission" date="2022-04" db="EMBL/GenBank/DDBJ databases">
        <title>Carnegiea gigantea Genome sequencing and assembly v2.</title>
        <authorList>
            <person name="Copetti D."/>
            <person name="Sanderson M.J."/>
            <person name="Burquez A."/>
            <person name="Wojciechowski M.F."/>
        </authorList>
    </citation>
    <scope>NUCLEOTIDE SEQUENCE</scope>
    <source>
        <strain evidence="8">SGP5-SGP5p</strain>
        <tissue evidence="8">Aerial part</tissue>
    </source>
</reference>
<evidence type="ECO:0000256" key="2">
    <source>
        <dbReference type="ARBA" id="ARBA00022525"/>
    </source>
</evidence>
<dbReference type="EMBL" id="JAKOGI010000880">
    <property type="protein sequence ID" value="KAJ8429612.1"/>
    <property type="molecule type" value="Genomic_DNA"/>
</dbReference>
<evidence type="ECO:0000256" key="4">
    <source>
        <dbReference type="ARBA" id="ARBA00022737"/>
    </source>
</evidence>
<dbReference type="GO" id="GO:0005576">
    <property type="term" value="C:extracellular region"/>
    <property type="evidence" value="ECO:0007669"/>
    <property type="project" value="UniProtKB-SubCell"/>
</dbReference>
<dbReference type="InterPro" id="IPR050581">
    <property type="entry name" value="CRR_secretory_protein"/>
</dbReference>
<accession>A0A9Q1Q4S6</accession>
<dbReference type="Gene3D" id="3.30.430.20">
    <property type="entry name" value="Gnk2 domain, C-X8-C-X2-C motif"/>
    <property type="match status" value="1"/>
</dbReference>
<dbReference type="AlphaFoldDB" id="A0A9Q1Q4S6"/>